<dbReference type="InterPro" id="IPR050484">
    <property type="entry name" value="Transf_Hexapept/Carb_Anhydrase"/>
</dbReference>
<reference evidence="1 2" key="1">
    <citation type="submission" date="2015-09" db="EMBL/GenBank/DDBJ databases">
        <title>Genome announcement of multiple Pseudomonas syringae strains.</title>
        <authorList>
            <person name="Thakur S."/>
            <person name="Wang P.W."/>
            <person name="Gong Y."/>
            <person name="Weir B.S."/>
            <person name="Guttman D.S."/>
        </authorList>
    </citation>
    <scope>NUCLEOTIDE SEQUENCE [LARGE SCALE GENOMIC DNA]</scope>
    <source>
        <strain evidence="1 2">ICMP3956</strain>
    </source>
</reference>
<dbReference type="InterPro" id="IPR001451">
    <property type="entry name" value="Hexapep"/>
</dbReference>
<evidence type="ECO:0000313" key="2">
    <source>
        <dbReference type="Proteomes" id="UP000050562"/>
    </source>
</evidence>
<dbReference type="PANTHER" id="PTHR13061:SF56">
    <property type="entry name" value="PROTEIN YRDA"/>
    <property type="match status" value="1"/>
</dbReference>
<dbReference type="EMBL" id="LJRC01000177">
    <property type="protein sequence ID" value="KPY34904.1"/>
    <property type="molecule type" value="Genomic_DNA"/>
</dbReference>
<dbReference type="CDD" id="cd04645">
    <property type="entry name" value="LbH_gamma_CA_like"/>
    <property type="match status" value="1"/>
</dbReference>
<dbReference type="InterPro" id="IPR047324">
    <property type="entry name" value="LbH_gamma_CA-like"/>
</dbReference>
<comment type="caution">
    <text evidence="1">The sequence shown here is derived from an EMBL/GenBank/DDBJ whole genome shotgun (WGS) entry which is preliminary data.</text>
</comment>
<proteinExistence type="predicted"/>
<dbReference type="Gene3D" id="2.160.10.10">
    <property type="entry name" value="Hexapeptide repeat proteins"/>
    <property type="match status" value="1"/>
</dbReference>
<dbReference type="InterPro" id="IPR011004">
    <property type="entry name" value="Trimer_LpxA-like_sf"/>
</dbReference>
<dbReference type="PATRIC" id="fig|251707.3.peg.4623"/>
<organism evidence="1 2">
    <name type="scientific">Pseudomonas syringae pv. primulae</name>
    <dbReference type="NCBI Taxonomy" id="251707"/>
    <lineage>
        <taxon>Bacteria</taxon>
        <taxon>Pseudomonadati</taxon>
        <taxon>Pseudomonadota</taxon>
        <taxon>Gammaproteobacteria</taxon>
        <taxon>Pseudomonadales</taxon>
        <taxon>Pseudomonadaceae</taxon>
        <taxon>Pseudomonas</taxon>
    </lineage>
</organism>
<protein>
    <submittedName>
        <fullName evidence="1">Carbonic anhydrase, family 3</fullName>
    </submittedName>
</protein>
<accession>A0A0N8SKD7</accession>
<dbReference type="PANTHER" id="PTHR13061">
    <property type="entry name" value="DYNACTIN SUBUNIT P25"/>
    <property type="match status" value="1"/>
</dbReference>
<name>A0A0N8SKD7_9PSED</name>
<dbReference type="Proteomes" id="UP000050562">
    <property type="component" value="Unassembled WGS sequence"/>
</dbReference>
<evidence type="ECO:0000313" key="1">
    <source>
        <dbReference type="EMBL" id="KPY34904.1"/>
    </source>
</evidence>
<dbReference type="Pfam" id="PF00132">
    <property type="entry name" value="Hexapep"/>
    <property type="match status" value="1"/>
</dbReference>
<dbReference type="SUPFAM" id="SSF51161">
    <property type="entry name" value="Trimeric LpxA-like enzymes"/>
    <property type="match status" value="1"/>
</dbReference>
<sequence length="301" mass="32422">MLHTAFKWLTGLQAAPRRSLSSSMVSTSPAQVGVDPCLARMSAIAARLSARICSMAGLTCSARIAEKGGRSYDCRSGLFALTVLHLGWKKHSCILITIDADRSIETRFTHLSLPKKEPIVAIRKFQDHTPSLGERAFVDHSAVVIGDVEIGADSSVWPLSVVRGDMHRIRIGARTSVQDGSVLHITHAGPFNPDGFPLLIGDEVTIGHKAMLHGCTIGNRILIGMGSTIMDGAVVEDEVIIGAGSLVPPGKVLESGFLYVGRPVKQVRALTEKEIAFFPYSATNYVKLKDQHLAEGFDQPC</sequence>
<dbReference type="AlphaFoldDB" id="A0A0N8SKD7"/>
<gene>
    <name evidence="1" type="ORF">ALO52_100168</name>
</gene>